<evidence type="ECO:0000256" key="1">
    <source>
        <dbReference type="ARBA" id="ARBA00022737"/>
    </source>
</evidence>
<feature type="repeat" description="TPR" evidence="3">
    <location>
        <begin position="217"/>
        <end position="250"/>
    </location>
</feature>
<name>A0A101FRR2_9EURY</name>
<evidence type="ECO:0000256" key="3">
    <source>
        <dbReference type="PROSITE-ProRule" id="PRU00339"/>
    </source>
</evidence>
<keyword evidence="2 3" id="KW-0802">TPR repeat</keyword>
<feature type="domain" description="LTD" evidence="4">
    <location>
        <begin position="278"/>
        <end position="409"/>
    </location>
</feature>
<dbReference type="Gene3D" id="1.25.40.10">
    <property type="entry name" value="Tetratricopeptide repeat domain"/>
    <property type="match status" value="2"/>
</dbReference>
<dbReference type="InterPro" id="IPR051685">
    <property type="entry name" value="Ycf3/AcsC/BcsC/TPR_MFPF"/>
</dbReference>
<organism evidence="5 6">
    <name type="scientific">Methanothrix harundinacea</name>
    <dbReference type="NCBI Taxonomy" id="301375"/>
    <lineage>
        <taxon>Archaea</taxon>
        <taxon>Methanobacteriati</taxon>
        <taxon>Methanobacteriota</taxon>
        <taxon>Stenosarchaea group</taxon>
        <taxon>Methanomicrobia</taxon>
        <taxon>Methanotrichales</taxon>
        <taxon>Methanotrichaceae</taxon>
        <taxon>Methanothrix</taxon>
    </lineage>
</organism>
<dbReference type="Gene3D" id="2.60.40.1260">
    <property type="entry name" value="Lamin Tail domain"/>
    <property type="match status" value="1"/>
</dbReference>
<dbReference type="Proteomes" id="UP000057043">
    <property type="component" value="Unassembled WGS sequence"/>
</dbReference>
<dbReference type="PATRIC" id="fig|301375.7.peg.149"/>
<evidence type="ECO:0000256" key="2">
    <source>
        <dbReference type="ARBA" id="ARBA00022803"/>
    </source>
</evidence>
<dbReference type="PROSITE" id="PS50293">
    <property type="entry name" value="TPR_REGION"/>
    <property type="match status" value="1"/>
</dbReference>
<dbReference type="Pfam" id="PF14559">
    <property type="entry name" value="TPR_19"/>
    <property type="match status" value="1"/>
</dbReference>
<keyword evidence="1" id="KW-0677">Repeat</keyword>
<dbReference type="AlphaFoldDB" id="A0A101FRR2"/>
<proteinExistence type="predicted"/>
<dbReference type="InterPro" id="IPR036415">
    <property type="entry name" value="Lamin_tail_dom_sf"/>
</dbReference>
<dbReference type="PANTHER" id="PTHR44943">
    <property type="entry name" value="CELLULOSE SYNTHASE OPERON PROTEIN C"/>
    <property type="match status" value="1"/>
</dbReference>
<dbReference type="SMART" id="SM00028">
    <property type="entry name" value="TPR"/>
    <property type="match status" value="4"/>
</dbReference>
<dbReference type="PROSITE" id="PS51841">
    <property type="entry name" value="LTD"/>
    <property type="match status" value="1"/>
</dbReference>
<dbReference type="InterPro" id="IPR011990">
    <property type="entry name" value="TPR-like_helical_dom_sf"/>
</dbReference>
<dbReference type="PROSITE" id="PS50005">
    <property type="entry name" value="TPR"/>
    <property type="match status" value="2"/>
</dbReference>
<dbReference type="InterPro" id="IPR001322">
    <property type="entry name" value="Lamin_tail_dom"/>
</dbReference>
<evidence type="ECO:0000259" key="4">
    <source>
        <dbReference type="PROSITE" id="PS51841"/>
    </source>
</evidence>
<dbReference type="EMBL" id="LGFT01000111">
    <property type="protein sequence ID" value="KUK43204.1"/>
    <property type="molecule type" value="Genomic_DNA"/>
</dbReference>
<sequence length="409" mass="44656">MYEKVELFVAACRPQKLNAGVKFGIVLMALAALCTCAVSQEDTTLALTNVISVGEDEFIEMANDGNETEAFEGLTLTIDGAESVVLPNFTLSPGERIRFHLGEGESNETDVFLKSDLSLDDVGGDLTLKDSSGTLDKFAAYWTPEETSEYWIEKGRQLKSAESYEDALDALNNATDIDPQNAMAWLYKAQILGPSSGRYNESLEACENAIEIDPENPESWLLKGLILMNLGRDEEALAAFDEAIEVDPESGYAWYLKGGLLQRLGRGSEAEEAFTRAEELGFTSPLAGMLAITNISVEDEDEFVEISNYLEEAKNLGGWTLVIDGDETRSVILPEYNLEPAGIVRVHLGEGEDSKGDLFMNSSIALNDTATNVSLRDESGEFVSFLGFETLPDGGVMLRRSGGEVEWRG</sequence>
<comment type="caution">
    <text evidence="5">The sequence shown here is derived from an EMBL/GenBank/DDBJ whole genome shotgun (WGS) entry which is preliminary data.</text>
</comment>
<gene>
    <name evidence="5" type="ORF">XD72_2420</name>
</gene>
<evidence type="ECO:0000313" key="6">
    <source>
        <dbReference type="Proteomes" id="UP000057043"/>
    </source>
</evidence>
<reference evidence="5 6" key="1">
    <citation type="journal article" date="2015" name="MBio">
        <title>Genome-Resolved Metagenomic Analysis Reveals Roles for Candidate Phyla and Other Microbial Community Members in Biogeochemical Transformations in Oil Reservoirs.</title>
        <authorList>
            <person name="Hu P."/>
            <person name="Tom L."/>
            <person name="Singh A."/>
            <person name="Thomas B.C."/>
            <person name="Baker B.J."/>
            <person name="Piceno Y.M."/>
            <person name="Andersen G.L."/>
            <person name="Banfield J.F."/>
        </authorList>
    </citation>
    <scope>NUCLEOTIDE SEQUENCE [LARGE SCALE GENOMIC DNA]</scope>
    <source>
        <strain evidence="5">57_489</strain>
    </source>
</reference>
<accession>A0A101FRR2</accession>
<protein>
    <submittedName>
        <fullName evidence="5">TPR-repeat protein</fullName>
    </submittedName>
</protein>
<dbReference type="SUPFAM" id="SSF48452">
    <property type="entry name" value="TPR-like"/>
    <property type="match status" value="1"/>
</dbReference>
<dbReference type="SUPFAM" id="SSF74853">
    <property type="entry name" value="Lamin A/C globular tail domain"/>
    <property type="match status" value="1"/>
</dbReference>
<feature type="repeat" description="TPR" evidence="3">
    <location>
        <begin position="148"/>
        <end position="181"/>
    </location>
</feature>
<dbReference type="InterPro" id="IPR019734">
    <property type="entry name" value="TPR_rpt"/>
</dbReference>
<evidence type="ECO:0000313" key="5">
    <source>
        <dbReference type="EMBL" id="KUK43204.1"/>
    </source>
</evidence>
<dbReference type="PANTHER" id="PTHR44943:SF8">
    <property type="entry name" value="TPR REPEAT-CONTAINING PROTEIN MJ0263"/>
    <property type="match status" value="1"/>
</dbReference>